<gene>
    <name evidence="1" type="ORF">JTE90_019563</name>
</gene>
<name>A0AAV6V6C9_9ARAC</name>
<proteinExistence type="predicted"/>
<evidence type="ECO:0000313" key="2">
    <source>
        <dbReference type="Proteomes" id="UP000827092"/>
    </source>
</evidence>
<reference evidence="1 2" key="1">
    <citation type="journal article" date="2022" name="Nat. Ecol. Evol.">
        <title>A masculinizing supergene underlies an exaggerated male reproductive morph in a spider.</title>
        <authorList>
            <person name="Hendrickx F."/>
            <person name="De Corte Z."/>
            <person name="Sonet G."/>
            <person name="Van Belleghem S.M."/>
            <person name="Kostlbacher S."/>
            <person name="Vangestel C."/>
        </authorList>
    </citation>
    <scope>NUCLEOTIDE SEQUENCE [LARGE SCALE GENOMIC DNA]</scope>
    <source>
        <strain evidence="1">W744_W776</strain>
    </source>
</reference>
<organism evidence="1 2">
    <name type="scientific">Oedothorax gibbosus</name>
    <dbReference type="NCBI Taxonomy" id="931172"/>
    <lineage>
        <taxon>Eukaryota</taxon>
        <taxon>Metazoa</taxon>
        <taxon>Ecdysozoa</taxon>
        <taxon>Arthropoda</taxon>
        <taxon>Chelicerata</taxon>
        <taxon>Arachnida</taxon>
        <taxon>Araneae</taxon>
        <taxon>Araneomorphae</taxon>
        <taxon>Entelegynae</taxon>
        <taxon>Araneoidea</taxon>
        <taxon>Linyphiidae</taxon>
        <taxon>Erigoninae</taxon>
        <taxon>Oedothorax</taxon>
    </lineage>
</organism>
<dbReference type="EMBL" id="JAFNEN010000158">
    <property type="protein sequence ID" value="KAG8191499.1"/>
    <property type="molecule type" value="Genomic_DNA"/>
</dbReference>
<dbReference type="Proteomes" id="UP000827092">
    <property type="component" value="Unassembled WGS sequence"/>
</dbReference>
<comment type="caution">
    <text evidence="1">The sequence shown here is derived from an EMBL/GenBank/DDBJ whole genome shotgun (WGS) entry which is preliminary data.</text>
</comment>
<sequence>MFAILFVSFENICPTLGTCDIAVIGRISLAPRTQDGISGFGTQKFVPLISPQSQRSGLEIGFLQQVKSQLCACNSRSVLKLTKGRKGYRHLTLKKAEILYFSIRH</sequence>
<dbReference type="AlphaFoldDB" id="A0AAV6V6C9"/>
<keyword evidence="2" id="KW-1185">Reference proteome</keyword>
<protein>
    <submittedName>
        <fullName evidence="1">Uncharacterized protein</fullName>
    </submittedName>
</protein>
<accession>A0AAV6V6C9</accession>
<evidence type="ECO:0000313" key="1">
    <source>
        <dbReference type="EMBL" id="KAG8191499.1"/>
    </source>
</evidence>